<proteinExistence type="predicted"/>
<name>A0A0G0S9X4_9BACT</name>
<dbReference type="EMBL" id="LBXN01000066">
    <property type="protein sequence ID" value="KKR31570.1"/>
    <property type="molecule type" value="Genomic_DNA"/>
</dbReference>
<accession>A0A0G0S9X4</accession>
<evidence type="ECO:0000313" key="1">
    <source>
        <dbReference type="EMBL" id="KKR31570.1"/>
    </source>
</evidence>
<dbReference type="Proteomes" id="UP000034539">
    <property type="component" value="Unassembled WGS sequence"/>
</dbReference>
<sequence length="96" mass="10825">MQTQTTNTERVQKLITFSTKLYNKAIARASSLGVPFTEYVRHVVLDDIEENIEHLPTLDEETNAYIGKSFQDLKEGNYIVVKPNDKKGLNALAGLK</sequence>
<protein>
    <submittedName>
        <fullName evidence="1">Uncharacterized protein</fullName>
    </submittedName>
</protein>
<comment type="caution">
    <text evidence="1">The sequence shown here is derived from an EMBL/GenBank/DDBJ whole genome shotgun (WGS) entry which is preliminary data.</text>
</comment>
<gene>
    <name evidence="1" type="ORF">UT63_C0066G0016</name>
</gene>
<reference evidence="1 2" key="1">
    <citation type="journal article" date="2015" name="Nature">
        <title>rRNA introns, odd ribosomes, and small enigmatic genomes across a large radiation of phyla.</title>
        <authorList>
            <person name="Brown C.T."/>
            <person name="Hug L.A."/>
            <person name="Thomas B.C."/>
            <person name="Sharon I."/>
            <person name="Castelle C.J."/>
            <person name="Singh A."/>
            <person name="Wilkins M.J."/>
            <person name="Williams K.H."/>
            <person name="Banfield J.F."/>
        </authorList>
    </citation>
    <scope>NUCLEOTIDE SEQUENCE [LARGE SCALE GENOMIC DNA]</scope>
</reference>
<dbReference type="AlphaFoldDB" id="A0A0G0S9X4"/>
<organism evidence="1 2">
    <name type="scientific">Candidatus Gottesmanbacteria bacterium GW2011_GWC2_39_8</name>
    <dbReference type="NCBI Taxonomy" id="1618450"/>
    <lineage>
        <taxon>Bacteria</taxon>
        <taxon>Candidatus Gottesmaniibacteriota</taxon>
    </lineage>
</organism>
<evidence type="ECO:0000313" key="2">
    <source>
        <dbReference type="Proteomes" id="UP000034539"/>
    </source>
</evidence>